<comment type="caution">
    <text evidence="2">The sequence shown here is derived from an EMBL/GenBank/DDBJ whole genome shotgun (WGS) entry which is preliminary data.</text>
</comment>
<dbReference type="Proteomes" id="UP000249828">
    <property type="component" value="Unassembled WGS sequence"/>
</dbReference>
<name>A0A2W3YW70_9ENTE</name>
<feature type="transmembrane region" description="Helical" evidence="1">
    <location>
        <begin position="123"/>
        <end position="144"/>
    </location>
</feature>
<accession>A0A2W3YW70</accession>
<keyword evidence="1" id="KW-0472">Membrane</keyword>
<keyword evidence="1" id="KW-0812">Transmembrane</keyword>
<gene>
    <name evidence="2" type="ORF">CI088_11660</name>
</gene>
<keyword evidence="1" id="KW-1133">Transmembrane helix</keyword>
<feature type="transmembrane region" description="Helical" evidence="1">
    <location>
        <begin position="86"/>
        <end position="103"/>
    </location>
</feature>
<evidence type="ECO:0000256" key="1">
    <source>
        <dbReference type="SAM" id="Phobius"/>
    </source>
</evidence>
<feature type="non-terminal residue" evidence="2">
    <location>
        <position position="1"/>
    </location>
</feature>
<feature type="transmembrane region" description="Helical" evidence="1">
    <location>
        <begin position="18"/>
        <end position="39"/>
    </location>
</feature>
<proteinExistence type="predicted"/>
<evidence type="ECO:0000313" key="3">
    <source>
        <dbReference type="Proteomes" id="UP000249828"/>
    </source>
</evidence>
<dbReference type="EMBL" id="PIEU01000097">
    <property type="protein sequence ID" value="PZL71851.1"/>
    <property type="molecule type" value="Genomic_DNA"/>
</dbReference>
<dbReference type="RefSeq" id="WP_181429514.1">
    <property type="nucleotide sequence ID" value="NZ_PIEU01000097.1"/>
</dbReference>
<keyword evidence="3" id="KW-1185">Reference proteome</keyword>
<sequence>DLEMKFLANVFYGLKKSFWFMSVLTGVVLLEEFFVLVFYNFANSAHIPLTNFDLFMENIYYLVATFSLFSGFFLLLMVHVLKVKKVSLMIFANGFVALLAAYSGGMHLAKFETLFFLTYKSEIISFVCAVLCSVFFRVIMNYLFRQLFTQTFQERCELYPDEDNVFYRIKPLKKVIRFIYLNFRKTKNTYFSPVDWDQVYGELSVETGDDSPFTVQPKEVIDELQGKTIQFKYVPQRFTFQPRSWLKKSIEEPMLLNQKSEK</sequence>
<reference evidence="2 3" key="1">
    <citation type="submission" date="2017-11" db="EMBL/GenBank/DDBJ databases">
        <title>Draft genome sequence of Enterococcus plantarum TRW2 strain isolated from lettuce.</title>
        <authorList>
            <person name="Kim E.B."/>
            <person name="Marco M.L."/>
            <person name="Williams T.R."/>
            <person name="You I.H."/>
        </authorList>
    </citation>
    <scope>NUCLEOTIDE SEQUENCE [LARGE SCALE GENOMIC DNA]</scope>
    <source>
        <strain evidence="2 3">TRW2</strain>
    </source>
</reference>
<dbReference type="AlphaFoldDB" id="A0A2W3YW70"/>
<feature type="transmembrane region" description="Helical" evidence="1">
    <location>
        <begin position="59"/>
        <end position="79"/>
    </location>
</feature>
<protein>
    <submittedName>
        <fullName evidence="2">Uncharacterized protein</fullName>
    </submittedName>
</protein>
<organism evidence="2 3">
    <name type="scientific">Enterococcus plantarum</name>
    <dbReference type="NCBI Taxonomy" id="1077675"/>
    <lineage>
        <taxon>Bacteria</taxon>
        <taxon>Bacillati</taxon>
        <taxon>Bacillota</taxon>
        <taxon>Bacilli</taxon>
        <taxon>Lactobacillales</taxon>
        <taxon>Enterococcaceae</taxon>
        <taxon>Enterococcus</taxon>
    </lineage>
</organism>
<evidence type="ECO:0000313" key="2">
    <source>
        <dbReference type="EMBL" id="PZL71851.1"/>
    </source>
</evidence>